<evidence type="ECO:0000313" key="9">
    <source>
        <dbReference type="EMBL" id="WNC12099.1"/>
    </source>
</evidence>
<comment type="subcellular location">
    <subcellularLocation>
        <location evidence="1">Cytoplasm</location>
    </subcellularLocation>
</comment>
<dbReference type="Proteomes" id="UP001256827">
    <property type="component" value="Chromosome"/>
</dbReference>
<dbReference type="Gene3D" id="3.40.50.510">
    <property type="entry name" value="Phosphotransferase system, mannose-type IIA component"/>
    <property type="match status" value="1"/>
</dbReference>
<reference evidence="9 10" key="1">
    <citation type="submission" date="2023-09" db="EMBL/GenBank/DDBJ databases">
        <title>Complete Genome and Methylome dissection of Bacillus brevis NEB573 original source of BbsI restriction endonuclease.</title>
        <authorList>
            <person name="Fomenkov A."/>
            <person name="Roberts R.D."/>
        </authorList>
    </citation>
    <scope>NUCLEOTIDE SEQUENCE [LARGE SCALE GENOMIC DNA]</scope>
    <source>
        <strain evidence="9 10">NEB573</strain>
    </source>
</reference>
<keyword evidence="10" id="KW-1185">Reference proteome</keyword>
<evidence type="ECO:0000256" key="1">
    <source>
        <dbReference type="ARBA" id="ARBA00004496"/>
    </source>
</evidence>
<dbReference type="CDD" id="cd00006">
    <property type="entry name" value="PTS_IIA_man"/>
    <property type="match status" value="1"/>
</dbReference>
<proteinExistence type="predicted"/>
<evidence type="ECO:0000256" key="5">
    <source>
        <dbReference type="ARBA" id="ARBA00022679"/>
    </source>
</evidence>
<dbReference type="InterPro" id="IPR004701">
    <property type="entry name" value="PTS_EIIA_man-typ"/>
</dbReference>
<dbReference type="RefSeq" id="WP_310763367.1">
    <property type="nucleotide sequence ID" value="NZ_CP134050.1"/>
</dbReference>
<evidence type="ECO:0000256" key="6">
    <source>
        <dbReference type="ARBA" id="ARBA00022683"/>
    </source>
</evidence>
<sequence>MRQYIIASHGSFSEGIMDSVGMIMGHVQNVTCLTVVPGDSQETVVGKIEELLQSKEENSEVVVLTDVFGGSVTNHFFPYMQTHNIHVITGVNLPLALEILVSDENDELQSVILEAIERGREGMKYLNQIAGS</sequence>
<organism evidence="9 10">
    <name type="scientific">Brevibacillus brevis</name>
    <name type="common">Bacillus brevis</name>
    <dbReference type="NCBI Taxonomy" id="1393"/>
    <lineage>
        <taxon>Bacteria</taxon>
        <taxon>Bacillati</taxon>
        <taxon>Bacillota</taxon>
        <taxon>Bacilli</taxon>
        <taxon>Bacillales</taxon>
        <taxon>Paenibacillaceae</taxon>
        <taxon>Brevibacillus</taxon>
    </lineage>
</organism>
<keyword evidence="5" id="KW-0808">Transferase</keyword>
<dbReference type="Pfam" id="PF03610">
    <property type="entry name" value="EIIA-man"/>
    <property type="match status" value="1"/>
</dbReference>
<accession>A0ABY9SWA3</accession>
<keyword evidence="3" id="KW-0963">Cytoplasm</keyword>
<feature type="domain" description="PTS EIIA type-4" evidence="8">
    <location>
        <begin position="1"/>
        <end position="123"/>
    </location>
</feature>
<dbReference type="PROSITE" id="PS51096">
    <property type="entry name" value="PTS_EIIA_TYPE_4"/>
    <property type="match status" value="1"/>
</dbReference>
<evidence type="ECO:0000313" key="10">
    <source>
        <dbReference type="Proteomes" id="UP001256827"/>
    </source>
</evidence>
<evidence type="ECO:0000256" key="3">
    <source>
        <dbReference type="ARBA" id="ARBA00022490"/>
    </source>
</evidence>
<dbReference type="InterPro" id="IPR036662">
    <property type="entry name" value="PTS_EIIA_man-typ_sf"/>
</dbReference>
<dbReference type="PANTHER" id="PTHR33799:SF1">
    <property type="entry name" value="PTS SYSTEM MANNOSE-SPECIFIC EIIAB COMPONENT-RELATED"/>
    <property type="match status" value="1"/>
</dbReference>
<keyword evidence="6" id="KW-0598">Phosphotransferase system</keyword>
<evidence type="ECO:0000259" key="8">
    <source>
        <dbReference type="PROSITE" id="PS51096"/>
    </source>
</evidence>
<dbReference type="InterPro" id="IPR051471">
    <property type="entry name" value="Bacterial_PTS_sugar_comp"/>
</dbReference>
<keyword evidence="4" id="KW-0762">Sugar transport</keyword>
<evidence type="ECO:0000256" key="7">
    <source>
        <dbReference type="ARBA" id="ARBA00022777"/>
    </source>
</evidence>
<dbReference type="EMBL" id="CP134050">
    <property type="protein sequence ID" value="WNC12099.1"/>
    <property type="molecule type" value="Genomic_DNA"/>
</dbReference>
<gene>
    <name evidence="9" type="ORF">RGB73_15245</name>
</gene>
<evidence type="ECO:0000256" key="4">
    <source>
        <dbReference type="ARBA" id="ARBA00022597"/>
    </source>
</evidence>
<evidence type="ECO:0000256" key="2">
    <source>
        <dbReference type="ARBA" id="ARBA00022448"/>
    </source>
</evidence>
<keyword evidence="7" id="KW-0418">Kinase</keyword>
<dbReference type="SUPFAM" id="SSF53062">
    <property type="entry name" value="PTS system fructose IIA component-like"/>
    <property type="match status" value="1"/>
</dbReference>
<protein>
    <recommendedName>
        <fullName evidence="8">PTS EIIA type-4 domain-containing protein</fullName>
    </recommendedName>
</protein>
<dbReference type="InterPro" id="IPR033887">
    <property type="entry name" value="PTS_IIA_man"/>
</dbReference>
<name>A0ABY9SWA3_BREBE</name>
<keyword evidence="2" id="KW-0813">Transport</keyword>
<dbReference type="PANTHER" id="PTHR33799">
    <property type="entry name" value="PTS PERMEASE-RELATED-RELATED"/>
    <property type="match status" value="1"/>
</dbReference>